<proteinExistence type="predicted"/>
<protein>
    <submittedName>
        <fullName evidence="2">Uncharacterized protein</fullName>
    </submittedName>
</protein>
<dbReference type="EMBL" id="CZPT02000286">
    <property type="protein sequence ID" value="SCU65416.1"/>
    <property type="molecule type" value="Genomic_DNA"/>
</dbReference>
<evidence type="ECO:0000313" key="3">
    <source>
        <dbReference type="Proteomes" id="UP000195570"/>
    </source>
</evidence>
<dbReference type="GeneID" id="92380159"/>
<name>A0A1G4I134_TRYEQ</name>
<accession>A0A1G4I134</accession>
<dbReference type="Proteomes" id="UP000195570">
    <property type="component" value="Unassembled WGS sequence"/>
</dbReference>
<sequence>MSTNYALASQCQLRRDELGELLALATIVESHSKMPGSVDGGVGNNSISTESSDRNAIVALWHTFLTSAHVRSLTTDTLVRVSIPKSKQQLLIHDNEHIRPAAQSSESTKNKQQYYRLGSVMTIVPHPRVVPENQQTTATNANDVGTAAHLSSWLLQINFGDVADLLSAKYVSNEPFTAEEHTVYVRSYVAKCLNSNIPLSSTSYAEVVARNVKDIHRFVEAVKVHRKGNGETALQPSSGVTLGATKRLRSEVGDVGDGVDNDSDDDDFTYRTVGNGYGSDKHDRQAKLVEDQERRLVALRKHLNSKNNELQRLLQAQKRAAADHLAQQEQWNIKAESQGTALRRAEKELVEERAKRQQQQEKTDKLITQLKRLAEQTRKFKDVSDTVAEWLCVSSRQPEEVRARVQEKMAENKN</sequence>
<reference evidence="2" key="1">
    <citation type="submission" date="2016-09" db="EMBL/GenBank/DDBJ databases">
        <authorList>
            <person name="Hebert L."/>
            <person name="Moumen B."/>
        </authorList>
    </citation>
    <scope>NUCLEOTIDE SEQUENCE [LARGE SCALE GENOMIC DNA]</scope>
    <source>
        <strain evidence="2">OVI</strain>
    </source>
</reference>
<organism evidence="2 3">
    <name type="scientific">Trypanosoma equiperdum</name>
    <dbReference type="NCBI Taxonomy" id="5694"/>
    <lineage>
        <taxon>Eukaryota</taxon>
        <taxon>Discoba</taxon>
        <taxon>Euglenozoa</taxon>
        <taxon>Kinetoplastea</taxon>
        <taxon>Metakinetoplastina</taxon>
        <taxon>Trypanosomatida</taxon>
        <taxon>Trypanosomatidae</taxon>
        <taxon>Trypanosoma</taxon>
    </lineage>
</organism>
<feature type="coiled-coil region" evidence="1">
    <location>
        <begin position="289"/>
        <end position="376"/>
    </location>
</feature>
<dbReference type="VEuPathDB" id="TriTrypDB:TEOVI_000622000"/>
<dbReference type="AlphaFoldDB" id="A0A1G4I134"/>
<comment type="caution">
    <text evidence="2">The sequence shown here is derived from an EMBL/GenBank/DDBJ whole genome shotgun (WGS) entry which is preliminary data.</text>
</comment>
<evidence type="ECO:0000313" key="2">
    <source>
        <dbReference type="EMBL" id="SCU65416.1"/>
    </source>
</evidence>
<evidence type="ECO:0000256" key="1">
    <source>
        <dbReference type="SAM" id="Coils"/>
    </source>
</evidence>
<keyword evidence="1" id="KW-0175">Coiled coil</keyword>
<keyword evidence="3" id="KW-1185">Reference proteome</keyword>
<dbReference type="RefSeq" id="XP_067077023.1">
    <property type="nucleotide sequence ID" value="XM_067220922.1"/>
</dbReference>
<gene>
    <name evidence="2" type="ORF">TEOVI_000622000</name>
</gene>